<evidence type="ECO:0000313" key="2">
    <source>
        <dbReference type="Proteomes" id="UP000192907"/>
    </source>
</evidence>
<organism evidence="1 2">
    <name type="scientific">Pseudobacteriovorax antillogorgiicola</name>
    <dbReference type="NCBI Taxonomy" id="1513793"/>
    <lineage>
        <taxon>Bacteria</taxon>
        <taxon>Pseudomonadati</taxon>
        <taxon>Bdellovibrionota</taxon>
        <taxon>Oligoflexia</taxon>
        <taxon>Oligoflexales</taxon>
        <taxon>Pseudobacteriovoracaceae</taxon>
        <taxon>Pseudobacteriovorax</taxon>
    </lineage>
</organism>
<dbReference type="RefSeq" id="WP_132319774.1">
    <property type="nucleotide sequence ID" value="NZ_FWZT01000015.1"/>
</dbReference>
<accession>A0A1Y6C7X2</accession>
<reference evidence="2" key="1">
    <citation type="submission" date="2017-04" db="EMBL/GenBank/DDBJ databases">
        <authorList>
            <person name="Varghese N."/>
            <person name="Submissions S."/>
        </authorList>
    </citation>
    <scope>NUCLEOTIDE SEQUENCE [LARGE SCALE GENOMIC DNA]</scope>
    <source>
        <strain evidence="2">RKEM611</strain>
    </source>
</reference>
<dbReference type="Proteomes" id="UP000192907">
    <property type="component" value="Unassembled WGS sequence"/>
</dbReference>
<evidence type="ECO:0008006" key="3">
    <source>
        <dbReference type="Google" id="ProtNLM"/>
    </source>
</evidence>
<name>A0A1Y6C7X2_9BACT</name>
<gene>
    <name evidence="1" type="ORF">SAMN06296036_11591</name>
</gene>
<dbReference type="STRING" id="1513793.SAMN06296036_11591"/>
<protein>
    <recommendedName>
        <fullName evidence="3">Phosphate-selective porin O and P</fullName>
    </recommendedName>
</protein>
<dbReference type="AlphaFoldDB" id="A0A1Y6C7X2"/>
<keyword evidence="2" id="KW-1185">Reference proteome</keyword>
<sequence>MRHSWLVYLAPGIVFLGTDALAKPDFKLDAYVASEMEVESFKNGESSHEGKVEIKSKRKNGVRAEFGVRFRSQENDVLIREALVNKKLSGDRRLEFGYGKKRFGLEYGYGKTSRSTIDRSILYRRLEVFTYAGRESMIRYYKKMDSEAGTTGYSLEAGHSEAQNTSTIGSVQTPLNNYWSFGYWLQLQSDHIDDGQQFVWATMPTLAFEDGQHLFQWEILAGIDPEETELRKTVGDNDRVLFAGTKLHFEQKRPLEDDEWWQWIVQSAFIYHDLDLMGFNTVSLLAGINYGFDPIRLAFNVEGIGSTTRIDVNDRNFTESRAKIELLYEF</sequence>
<dbReference type="EMBL" id="FWZT01000015">
    <property type="protein sequence ID" value="SMF49610.1"/>
    <property type="molecule type" value="Genomic_DNA"/>
</dbReference>
<evidence type="ECO:0000313" key="1">
    <source>
        <dbReference type="EMBL" id="SMF49610.1"/>
    </source>
</evidence>
<proteinExistence type="predicted"/>